<keyword evidence="3" id="KW-1185">Reference proteome</keyword>
<evidence type="ECO:0000313" key="2">
    <source>
        <dbReference type="EMBL" id="MCZ0704343.1"/>
    </source>
</evidence>
<evidence type="ECO:0000313" key="3">
    <source>
        <dbReference type="Proteomes" id="UP001084197"/>
    </source>
</evidence>
<dbReference type="AlphaFoldDB" id="A0A9J6RFK5"/>
<gene>
    <name evidence="2" type="ORF">OWO01_14130</name>
</gene>
<dbReference type="PANTHER" id="PTHR43415:SF5">
    <property type="entry name" value="ACETYLTRANSFERASE"/>
    <property type="match status" value="1"/>
</dbReference>
<comment type="caution">
    <text evidence="2">The sequence shown here is derived from an EMBL/GenBank/DDBJ whole genome shotgun (WGS) entry which is preliminary data.</text>
</comment>
<reference evidence="2" key="1">
    <citation type="submission" date="2022-11" db="EMBL/GenBank/DDBJ databases">
        <title>WGS of Natronobacillus azotifigens 24KS-1, an anaerobic diazotrophic haloalkaliphile from soda-rich habitats.</title>
        <authorList>
            <person name="Sorokin D.Y."/>
            <person name="Merkel A.Y."/>
        </authorList>
    </citation>
    <scope>NUCLEOTIDE SEQUENCE</scope>
    <source>
        <strain evidence="2">24KS-1</strain>
    </source>
</reference>
<dbReference type="PANTHER" id="PTHR43415">
    <property type="entry name" value="SPERMIDINE N(1)-ACETYLTRANSFERASE"/>
    <property type="match status" value="1"/>
</dbReference>
<feature type="domain" description="N-acetyltransferase" evidence="1">
    <location>
        <begin position="2"/>
        <end position="168"/>
    </location>
</feature>
<accession>A0A9J6RFK5</accession>
<proteinExistence type="predicted"/>
<dbReference type="InterPro" id="IPR016181">
    <property type="entry name" value="Acyl_CoA_acyltransferase"/>
</dbReference>
<dbReference type="GO" id="GO:0016747">
    <property type="term" value="F:acyltransferase activity, transferring groups other than amino-acyl groups"/>
    <property type="evidence" value="ECO:0007669"/>
    <property type="project" value="InterPro"/>
</dbReference>
<dbReference type="Gene3D" id="3.40.630.30">
    <property type="match status" value="1"/>
</dbReference>
<evidence type="ECO:0000259" key="1">
    <source>
        <dbReference type="PROSITE" id="PS51186"/>
    </source>
</evidence>
<protein>
    <submittedName>
        <fullName evidence="2">GNAT family protein</fullName>
    </submittedName>
</protein>
<name>A0A9J6RFK5_9BACI</name>
<dbReference type="CDD" id="cd04301">
    <property type="entry name" value="NAT_SF"/>
    <property type="match status" value="1"/>
</dbReference>
<dbReference type="Proteomes" id="UP001084197">
    <property type="component" value="Unassembled WGS sequence"/>
</dbReference>
<sequence length="186" mass="21491">MIKLDYFKESDFATLVEWNENTSPEFLMQWAGPEFTYPLTEEQLVNYIKGVNHPGANRYLYQAVDEDSGQVIGHLAIVNIDYEQNSARIAKVIVGNPEARGKGYGKQMISLALKICFEELQMHRVTLGVFDFNQGALNCYQQVGFKIEGLLRDCRKMGDSYWSLYEMSMLENEWKSNIRLNEHKES</sequence>
<dbReference type="SUPFAM" id="SSF55729">
    <property type="entry name" value="Acyl-CoA N-acyltransferases (Nat)"/>
    <property type="match status" value="1"/>
</dbReference>
<dbReference type="Pfam" id="PF00583">
    <property type="entry name" value="Acetyltransf_1"/>
    <property type="match status" value="1"/>
</dbReference>
<organism evidence="2 3">
    <name type="scientific">Natronobacillus azotifigens</name>
    <dbReference type="NCBI Taxonomy" id="472978"/>
    <lineage>
        <taxon>Bacteria</taxon>
        <taxon>Bacillati</taxon>
        <taxon>Bacillota</taxon>
        <taxon>Bacilli</taxon>
        <taxon>Bacillales</taxon>
        <taxon>Bacillaceae</taxon>
        <taxon>Natronobacillus</taxon>
    </lineage>
</organism>
<dbReference type="InterPro" id="IPR000182">
    <property type="entry name" value="GNAT_dom"/>
</dbReference>
<dbReference type="PROSITE" id="PS51186">
    <property type="entry name" value="GNAT"/>
    <property type="match status" value="1"/>
</dbReference>
<dbReference type="RefSeq" id="WP_268781113.1">
    <property type="nucleotide sequence ID" value="NZ_JAPRAT010000034.1"/>
</dbReference>
<dbReference type="EMBL" id="JAPRAT010000034">
    <property type="protein sequence ID" value="MCZ0704343.1"/>
    <property type="molecule type" value="Genomic_DNA"/>
</dbReference>